<keyword evidence="4" id="KW-1185">Reference proteome</keyword>
<reference evidence="2" key="3">
    <citation type="submission" date="2021-08" db="EMBL/GenBank/DDBJ databases">
        <authorList>
            <person name="de Jong S."/>
            <person name="van den Broek M."/>
            <person name="Merkel A."/>
            <person name="de la Torre Cortes P."/>
            <person name="Kalamorz F."/>
            <person name="Cook G."/>
            <person name="van Loosdrecht M."/>
            <person name="McMillan D."/>
        </authorList>
    </citation>
    <scope>NUCLEOTIDE SEQUENCE</scope>
    <source>
        <strain evidence="2">TA2.A1</strain>
    </source>
</reference>
<reference evidence="1 3" key="1">
    <citation type="journal article" date="2011" name="J. Bacteriol.">
        <title>Draft genome sequence of the thermoalkaliphilic Caldalkalibacillus thermarum strain TA2.A1.</title>
        <authorList>
            <person name="Kalamorz F."/>
            <person name="Keis S."/>
            <person name="McMillan D.G."/>
            <person name="Olsson K."/>
            <person name="Stanton J.A."/>
            <person name="Stockwell P."/>
            <person name="Black M.A."/>
            <person name="Klingeman D.M."/>
            <person name="Land M.L."/>
            <person name="Han C.S."/>
            <person name="Martin S.L."/>
            <person name="Becher S.A."/>
            <person name="Peddie C.J."/>
            <person name="Morgan H.W."/>
            <person name="Matthies D."/>
            <person name="Preiss L."/>
            <person name="Meier T."/>
            <person name="Brown S.D."/>
            <person name="Cook G.M."/>
        </authorList>
    </citation>
    <scope>NUCLEOTIDE SEQUENCE [LARGE SCALE GENOMIC DNA]</scope>
    <source>
        <strain evidence="1 3">TA2.A1</strain>
    </source>
</reference>
<dbReference type="Proteomes" id="UP000825179">
    <property type="component" value="Chromosome"/>
</dbReference>
<sequence>MGWVTIKTLGDDQIEAFMRCPYRFYHGWIKGKSSQPEWRMRVQYVVNRIVKNFYTLPQNKRSSLQVLEQIEKYWKSFIRSDIFPTRSQGI</sequence>
<organism evidence="1 3">
    <name type="scientific">Caldalkalibacillus thermarum (strain TA2.A1)</name>
    <dbReference type="NCBI Taxonomy" id="986075"/>
    <lineage>
        <taxon>Bacteria</taxon>
        <taxon>Bacillati</taxon>
        <taxon>Bacillota</taxon>
        <taxon>Bacilli</taxon>
        <taxon>Bacillales</taxon>
        <taxon>Bacillaceae</taxon>
        <taxon>Caldalkalibacillus</taxon>
    </lineage>
</organism>
<evidence type="ECO:0000313" key="2">
    <source>
        <dbReference type="EMBL" id="QZT32459.1"/>
    </source>
</evidence>
<dbReference type="EMBL" id="AFCE01000123">
    <property type="protein sequence ID" value="EGL83128.1"/>
    <property type="molecule type" value="Genomic_DNA"/>
</dbReference>
<dbReference type="EMBL" id="CP082237">
    <property type="protein sequence ID" value="QZT32459.1"/>
    <property type="molecule type" value="Genomic_DNA"/>
</dbReference>
<dbReference type="RefSeq" id="WP_007504283.1">
    <property type="nucleotide sequence ID" value="NZ_AFCE01000123.1"/>
</dbReference>
<evidence type="ECO:0000313" key="3">
    <source>
        <dbReference type="Proteomes" id="UP000010716"/>
    </source>
</evidence>
<accession>F5L6C8</accession>
<name>F5L6C8_CALTT</name>
<dbReference type="OrthoDB" id="2695569at2"/>
<proteinExistence type="predicted"/>
<dbReference type="AlphaFoldDB" id="F5L6C8"/>
<evidence type="ECO:0000313" key="4">
    <source>
        <dbReference type="Proteomes" id="UP000825179"/>
    </source>
</evidence>
<dbReference type="KEGG" id="cthu:HUR95_08475"/>
<protein>
    <recommendedName>
        <fullName evidence="5">PD-(D/E)XK endonuclease-like domain-containing protein</fullName>
    </recommendedName>
</protein>
<reference evidence="2 4" key="2">
    <citation type="journal article" date="2020" name="Extremophiles">
        <title>Genomic analysis of Caldalkalibacillus thermarum TA2.A1 reveals aerobic alkaliphilic metabolism and evolutionary hallmarks linking alkaliphilic bacteria and plant life.</title>
        <authorList>
            <person name="de Jong S.I."/>
            <person name="van den Broek M.A."/>
            <person name="Merkel A.Y."/>
            <person name="de la Torre Cortes P."/>
            <person name="Kalamorz F."/>
            <person name="Cook G.M."/>
            <person name="van Loosdrecht M.C.M."/>
            <person name="McMillan D.G.G."/>
        </authorList>
    </citation>
    <scope>NUCLEOTIDE SEQUENCE [LARGE SCALE GENOMIC DNA]</scope>
    <source>
        <strain evidence="2 4">TA2.A1</strain>
    </source>
</reference>
<gene>
    <name evidence="1" type="ORF">CathTA2_1341</name>
    <name evidence="2" type="ORF">HUR95_08475</name>
</gene>
<evidence type="ECO:0008006" key="5">
    <source>
        <dbReference type="Google" id="ProtNLM"/>
    </source>
</evidence>
<dbReference type="Proteomes" id="UP000010716">
    <property type="component" value="Unassembled WGS sequence"/>
</dbReference>
<evidence type="ECO:0000313" key="1">
    <source>
        <dbReference type="EMBL" id="EGL83128.1"/>
    </source>
</evidence>